<sequence length="215" mass="23841">MPPIRRYLRISKHSVLECRIFLENPADGPRWLLNPTDPALPRVFEAVRPLVLPKLREENERAKGKGKKKKSVKDVIVKDDFEVSVFLTDVGIRHNLVVKNKTAQDKDTGIKSNTRSDPVILREDSDEETGLAQIPQADGNEDDAGTRDEAMQDDKKKLGFTTTYNGFAIWGKVLCLLVERKGGPGKKSAGSADGGAQALMQEWIAATQMQQDDDG</sequence>
<comment type="caution">
    <text evidence="2">The sequence shown here is derived from an EMBL/GenBank/DDBJ whole genome shotgun (WGS) entry which is preliminary data.</text>
</comment>
<dbReference type="PANTHER" id="PTHR40635">
    <property type="match status" value="1"/>
</dbReference>
<evidence type="ECO:0000313" key="2">
    <source>
        <dbReference type="EMBL" id="KAK5952760.1"/>
    </source>
</evidence>
<proteinExistence type="predicted"/>
<organism evidence="2 3">
    <name type="scientific">Knufia fluminis</name>
    <dbReference type="NCBI Taxonomy" id="191047"/>
    <lineage>
        <taxon>Eukaryota</taxon>
        <taxon>Fungi</taxon>
        <taxon>Dikarya</taxon>
        <taxon>Ascomycota</taxon>
        <taxon>Pezizomycotina</taxon>
        <taxon>Eurotiomycetes</taxon>
        <taxon>Chaetothyriomycetidae</taxon>
        <taxon>Chaetothyriales</taxon>
        <taxon>Trichomeriaceae</taxon>
        <taxon>Knufia</taxon>
    </lineage>
</organism>
<accession>A0AAN8I871</accession>
<gene>
    <name evidence="2" type="ORF">OHC33_006353</name>
</gene>
<reference evidence="2 3" key="1">
    <citation type="submission" date="2022-12" db="EMBL/GenBank/DDBJ databases">
        <title>Genomic features and morphological characterization of a novel Knufia sp. strain isolated from spacecraft assembly facility.</title>
        <authorList>
            <person name="Teixeira M."/>
            <person name="Chander A.M."/>
            <person name="Stajich J.E."/>
            <person name="Venkateswaran K."/>
        </authorList>
    </citation>
    <scope>NUCLEOTIDE SEQUENCE [LARGE SCALE GENOMIC DNA]</scope>
    <source>
        <strain evidence="2 3">FJI-L2-BK-P2</strain>
    </source>
</reference>
<dbReference type="AlphaFoldDB" id="A0AAN8I871"/>
<dbReference type="PANTHER" id="PTHR40635:SF1">
    <property type="match status" value="1"/>
</dbReference>
<protein>
    <submittedName>
        <fullName evidence="2">Uncharacterized protein</fullName>
    </submittedName>
</protein>
<name>A0AAN8I871_9EURO</name>
<evidence type="ECO:0000313" key="3">
    <source>
        <dbReference type="Proteomes" id="UP001316803"/>
    </source>
</evidence>
<dbReference type="Proteomes" id="UP001316803">
    <property type="component" value="Unassembled WGS sequence"/>
</dbReference>
<dbReference type="EMBL" id="JAKLMC020000014">
    <property type="protein sequence ID" value="KAK5952760.1"/>
    <property type="molecule type" value="Genomic_DNA"/>
</dbReference>
<keyword evidence="3" id="KW-1185">Reference proteome</keyword>
<feature type="region of interest" description="Disordered" evidence="1">
    <location>
        <begin position="102"/>
        <end position="151"/>
    </location>
</feature>
<evidence type="ECO:0000256" key="1">
    <source>
        <dbReference type="SAM" id="MobiDB-lite"/>
    </source>
</evidence>